<gene>
    <name evidence="1" type="ORF">K7432_015859</name>
</gene>
<protein>
    <submittedName>
        <fullName evidence="1">Uncharacterized protein</fullName>
    </submittedName>
</protein>
<comment type="caution">
    <text evidence="1">The sequence shown here is derived from an EMBL/GenBank/DDBJ whole genome shotgun (WGS) entry which is preliminary data.</text>
</comment>
<organism evidence="1 2">
    <name type="scientific">Basidiobolus ranarum</name>
    <dbReference type="NCBI Taxonomy" id="34480"/>
    <lineage>
        <taxon>Eukaryota</taxon>
        <taxon>Fungi</taxon>
        <taxon>Fungi incertae sedis</taxon>
        <taxon>Zoopagomycota</taxon>
        <taxon>Entomophthoromycotina</taxon>
        <taxon>Basidiobolomycetes</taxon>
        <taxon>Basidiobolales</taxon>
        <taxon>Basidiobolaceae</taxon>
        <taxon>Basidiobolus</taxon>
    </lineage>
</organism>
<dbReference type="InterPro" id="IPR045851">
    <property type="entry name" value="AMP-bd_C_sf"/>
</dbReference>
<evidence type="ECO:0000313" key="1">
    <source>
        <dbReference type="EMBL" id="KAK9680745.1"/>
    </source>
</evidence>
<keyword evidence="2" id="KW-1185">Reference proteome</keyword>
<dbReference type="Gene3D" id="3.30.300.30">
    <property type="match status" value="1"/>
</dbReference>
<accession>A0ABR2VMM0</accession>
<dbReference type="SUPFAM" id="SSF56801">
    <property type="entry name" value="Acetyl-CoA synthetase-like"/>
    <property type="match status" value="1"/>
</dbReference>
<sequence length="140" mass="15882">PEANEQAFTKKGWFRNEDTANLVNGALEPVERIKDNIILRVVSYYSKELEDVLQNIDGIVPSFVTVCPIRPKGSQTELVVLFYLPSLSLSDEETLLRTHYRIQQKMIQFCSQAAHVISPLSKNILTNNPMGKLSRGKLHQ</sequence>
<feature type="non-terminal residue" evidence="1">
    <location>
        <position position="1"/>
    </location>
</feature>
<name>A0ABR2VMM0_9FUNG</name>
<reference evidence="1 2" key="1">
    <citation type="submission" date="2023-04" db="EMBL/GenBank/DDBJ databases">
        <title>Genome of Basidiobolus ranarum AG-B5.</title>
        <authorList>
            <person name="Stajich J.E."/>
            <person name="Carter-House D."/>
            <person name="Gryganskyi A."/>
        </authorList>
    </citation>
    <scope>NUCLEOTIDE SEQUENCE [LARGE SCALE GENOMIC DNA]</scope>
    <source>
        <strain evidence="1 2">AG-B5</strain>
    </source>
</reference>
<dbReference type="EMBL" id="JASJQH010009190">
    <property type="protein sequence ID" value="KAK9680745.1"/>
    <property type="molecule type" value="Genomic_DNA"/>
</dbReference>
<evidence type="ECO:0000313" key="2">
    <source>
        <dbReference type="Proteomes" id="UP001479436"/>
    </source>
</evidence>
<proteinExistence type="predicted"/>
<dbReference type="Proteomes" id="UP001479436">
    <property type="component" value="Unassembled WGS sequence"/>
</dbReference>